<reference evidence="10" key="1">
    <citation type="submission" date="2018-03" db="EMBL/GenBank/DDBJ databases">
        <authorList>
            <person name="Rodrigo-Torres L."/>
            <person name="Arahal R. D."/>
            <person name="Lucena T."/>
        </authorList>
    </citation>
    <scope>NUCLEOTIDE SEQUENCE [LARGE SCALE GENOMIC DNA]</scope>
    <source>
        <strain evidence="10">CECT 7615</strain>
    </source>
</reference>
<dbReference type="GO" id="GO:0090729">
    <property type="term" value="F:toxin activity"/>
    <property type="evidence" value="ECO:0007669"/>
    <property type="project" value="UniProtKB-KW"/>
</dbReference>
<evidence type="ECO:0000313" key="10">
    <source>
        <dbReference type="Proteomes" id="UP000244898"/>
    </source>
</evidence>
<dbReference type="AlphaFoldDB" id="A0A2R8C7I7"/>
<organism evidence="9 10">
    <name type="scientific">Falsiruegeria mediterranea M17</name>
    <dbReference type="NCBI Taxonomy" id="1200281"/>
    <lineage>
        <taxon>Bacteria</taxon>
        <taxon>Pseudomonadati</taxon>
        <taxon>Pseudomonadota</taxon>
        <taxon>Alphaproteobacteria</taxon>
        <taxon>Rhodobacterales</taxon>
        <taxon>Roseobacteraceae</taxon>
        <taxon>Falsiruegeria</taxon>
    </lineage>
</organism>
<dbReference type="EMBL" id="ONZG01000004">
    <property type="protein sequence ID" value="SPJ28326.1"/>
    <property type="molecule type" value="Genomic_DNA"/>
</dbReference>
<dbReference type="Gene3D" id="2.150.10.10">
    <property type="entry name" value="Serralysin-like metalloprotease, C-terminal"/>
    <property type="match status" value="7"/>
</dbReference>
<dbReference type="PANTHER" id="PTHR38340">
    <property type="entry name" value="S-LAYER PROTEIN"/>
    <property type="match status" value="1"/>
</dbReference>
<gene>
    <name evidence="9" type="primary">cya_8</name>
    <name evidence="9" type="ORF">TRM7615_01825</name>
</gene>
<dbReference type="Gene3D" id="3.20.20.80">
    <property type="entry name" value="Glycosidases"/>
    <property type="match status" value="1"/>
</dbReference>
<keyword evidence="7" id="KW-0472">Membrane</keyword>
<keyword evidence="5" id="KW-0677">Repeat</keyword>
<dbReference type="PRINTS" id="PR00313">
    <property type="entry name" value="CABNDNGRPT"/>
</dbReference>
<keyword evidence="3" id="KW-0964">Secreted</keyword>
<dbReference type="RefSeq" id="WP_108786672.1">
    <property type="nucleotide sequence ID" value="NZ_ONZG01000004.1"/>
</dbReference>
<keyword evidence="10" id="KW-1185">Reference proteome</keyword>
<dbReference type="GO" id="GO:0016020">
    <property type="term" value="C:membrane"/>
    <property type="evidence" value="ECO:0007669"/>
    <property type="project" value="UniProtKB-SubCell"/>
</dbReference>
<evidence type="ECO:0000256" key="2">
    <source>
        <dbReference type="ARBA" id="ARBA00004613"/>
    </source>
</evidence>
<dbReference type="GO" id="GO:0005509">
    <property type="term" value="F:calcium ion binding"/>
    <property type="evidence" value="ECO:0007669"/>
    <property type="project" value="InterPro"/>
</dbReference>
<evidence type="ECO:0000256" key="6">
    <source>
        <dbReference type="ARBA" id="ARBA00023026"/>
    </source>
</evidence>
<feature type="compositionally biased region" description="Polar residues" evidence="8">
    <location>
        <begin position="654"/>
        <end position="665"/>
    </location>
</feature>
<protein>
    <submittedName>
        <fullName evidence="9">Bifunctional hemolysin/adenylate cyclase</fullName>
    </submittedName>
</protein>
<feature type="region of interest" description="Disordered" evidence="8">
    <location>
        <begin position="514"/>
        <end position="554"/>
    </location>
</feature>
<dbReference type="Proteomes" id="UP000244898">
    <property type="component" value="Unassembled WGS sequence"/>
</dbReference>
<proteinExistence type="predicted"/>
<dbReference type="InterPro" id="IPR050557">
    <property type="entry name" value="RTX_toxin/Mannuronan_C5-epim"/>
</dbReference>
<feature type="compositionally biased region" description="Low complexity" evidence="8">
    <location>
        <begin position="517"/>
        <end position="526"/>
    </location>
</feature>
<name>A0A2R8C7I7_9RHOB</name>
<evidence type="ECO:0000256" key="4">
    <source>
        <dbReference type="ARBA" id="ARBA00022656"/>
    </source>
</evidence>
<accession>A0A2R8C7I7</accession>
<dbReference type="SUPFAM" id="SSF51445">
    <property type="entry name" value="(Trans)glycosidases"/>
    <property type="match status" value="1"/>
</dbReference>
<dbReference type="InterPro" id="IPR017853">
    <property type="entry name" value="GH"/>
</dbReference>
<evidence type="ECO:0000256" key="8">
    <source>
        <dbReference type="SAM" id="MobiDB-lite"/>
    </source>
</evidence>
<evidence type="ECO:0000256" key="7">
    <source>
        <dbReference type="ARBA" id="ARBA00023136"/>
    </source>
</evidence>
<dbReference type="InterPro" id="IPR011049">
    <property type="entry name" value="Serralysin-like_metalloprot_C"/>
</dbReference>
<dbReference type="PANTHER" id="PTHR38340:SF1">
    <property type="entry name" value="S-LAYER PROTEIN"/>
    <property type="match status" value="1"/>
</dbReference>
<dbReference type="OrthoDB" id="419320at2"/>
<dbReference type="InterPro" id="IPR001343">
    <property type="entry name" value="Hemolysn_Ca-bd"/>
</dbReference>
<keyword evidence="6" id="KW-0843">Virulence</keyword>
<comment type="subcellular location">
    <subcellularLocation>
        <location evidence="1">Membrane</location>
    </subcellularLocation>
    <subcellularLocation>
        <location evidence="2">Secreted</location>
    </subcellularLocation>
</comment>
<dbReference type="Pfam" id="PF00353">
    <property type="entry name" value="HemolysinCabind"/>
    <property type="match status" value="11"/>
</dbReference>
<feature type="region of interest" description="Disordered" evidence="8">
    <location>
        <begin position="644"/>
        <end position="703"/>
    </location>
</feature>
<evidence type="ECO:0000256" key="3">
    <source>
        <dbReference type="ARBA" id="ARBA00022525"/>
    </source>
</evidence>
<dbReference type="InterPro" id="IPR018511">
    <property type="entry name" value="Hemolysin-typ_Ca-bd_CS"/>
</dbReference>
<evidence type="ECO:0000313" key="9">
    <source>
        <dbReference type="EMBL" id="SPJ28326.1"/>
    </source>
</evidence>
<dbReference type="GO" id="GO:0005576">
    <property type="term" value="C:extracellular region"/>
    <property type="evidence" value="ECO:0007669"/>
    <property type="project" value="UniProtKB-SubCell"/>
</dbReference>
<dbReference type="PROSITE" id="PS00330">
    <property type="entry name" value="HEMOLYSIN_CALCIUM"/>
    <property type="match status" value="5"/>
</dbReference>
<sequence>MTIKTFAFNANPTETAPVTNSHFGTNLLIHADRVSDTSDTVYEDLVNVVQNNIIRYPGGTVTEQFFDPANPDATLGTDYLDSSNEKELTPLSDVIAYAEETGAELVIVVPTWRYFDATQGDKISGASKLEIRTFVTAVMENAKVADGTVKIAGFEIGNEWYQDNFNWSDIDFGKLAGKIAQEIESGIDAAQTSAAQDPMIFMQASQYDERNKVVRSQFDDDAYAAVDGVVTHFYAVNGNGNPMGAGGGLQSRLKDIEEAWGDPDTSEDLLVLISEWNVGGDGPGNTALSGLKRNAPLMRTFAEMIENGVDLATFWTAVAPGPGAESLARKSTVLADMYNGAHLTPTGYLYRMLSENVIGTNLQTDISDFKLNNENNAYVMAFEGDGRTVLYFTSGTDSNLNIDADLTGLLDSNSHIHVTRLGMVGTDNTAYYGEGELTQLSAAELTRTGDTLRIDLGAYELAQVVITDQSTGAGVHLYGDDQNDQSDRLYGTINADTIEGNAGNDTLIGEAGNDYLSGGDNNDSVSGGSGNDTIFTGTENNDAHYGSDTADGGNGNDSIVGSNGTDLLYGGLGNDTLNGGQDWSTADADTLYGGTGDDLLSSGQDIKPHTDYQAVVDRLYGEAGNDTLVGGGWGDYLSGGHNNDEVSGGAGNDTIFTGTENNSGHYGSDTAHGGNGSDSIMGSNGTDLLNGGDGNDTLNGGQDWSTADADTLYGGSGDDLLTSGQDITVHQNYQDVVDRLYGEAGNDTLVGGRGDDYLSGGHNNDDISGGDGDDTIFTGTENNGDHYGSDTVYGGIGNDSILGSNGTDLLYGDAGNDTLNGGQDWSTADADTLYGGSGDDLLTSGQDITPHQNYQDVVDHLYGEAGNDTLVGGLGDDRLVGGSGSDVFVFENNFGEDTIDDFDVSQVGEQINLANVSGITDFSDLSNNHLSQLGSDAVITVGADNTITLTNVVVGSLSVDDFVF</sequence>
<dbReference type="SUPFAM" id="SSF51120">
    <property type="entry name" value="beta-Roll"/>
    <property type="match status" value="4"/>
</dbReference>
<evidence type="ECO:0000256" key="5">
    <source>
        <dbReference type="ARBA" id="ARBA00022737"/>
    </source>
</evidence>
<keyword evidence="4" id="KW-0800">Toxin</keyword>
<dbReference type="PRINTS" id="PR01488">
    <property type="entry name" value="RTXTOXINA"/>
</dbReference>
<evidence type="ECO:0000256" key="1">
    <source>
        <dbReference type="ARBA" id="ARBA00004370"/>
    </source>
</evidence>
<feature type="compositionally biased region" description="Low complexity" evidence="8">
    <location>
        <begin position="684"/>
        <end position="701"/>
    </location>
</feature>
<dbReference type="InterPro" id="IPR003995">
    <property type="entry name" value="RTX_toxin_determinant-A"/>
</dbReference>